<gene>
    <name evidence="2" type="ORF">DENIS_2659</name>
</gene>
<dbReference type="PANTHER" id="PTHR15160">
    <property type="entry name" value="VON HIPPEL-LINDAU PROTEIN"/>
    <property type="match status" value="1"/>
</dbReference>
<dbReference type="GO" id="GO:0004518">
    <property type="term" value="F:nuclease activity"/>
    <property type="evidence" value="ECO:0007669"/>
    <property type="project" value="InterPro"/>
</dbReference>
<dbReference type="InterPro" id="IPR003729">
    <property type="entry name" value="Bi_nuclease_dom"/>
</dbReference>
<dbReference type="EMBL" id="BEXT01000001">
    <property type="protein sequence ID" value="GBC61697.1"/>
    <property type="molecule type" value="Genomic_DNA"/>
</dbReference>
<organism evidence="2 3">
    <name type="scientific">Desulfonema ishimotonii</name>
    <dbReference type="NCBI Taxonomy" id="45657"/>
    <lineage>
        <taxon>Bacteria</taxon>
        <taxon>Pseudomonadati</taxon>
        <taxon>Thermodesulfobacteriota</taxon>
        <taxon>Desulfobacteria</taxon>
        <taxon>Desulfobacterales</taxon>
        <taxon>Desulfococcaceae</taxon>
        <taxon>Desulfonema</taxon>
    </lineage>
</organism>
<evidence type="ECO:0000313" key="2">
    <source>
        <dbReference type="EMBL" id="GBC61697.1"/>
    </source>
</evidence>
<keyword evidence="3" id="KW-1185">Reference proteome</keyword>
<reference evidence="3" key="1">
    <citation type="submission" date="2017-11" db="EMBL/GenBank/DDBJ databases">
        <authorList>
            <person name="Watanabe M."/>
            <person name="Kojima H."/>
        </authorList>
    </citation>
    <scope>NUCLEOTIDE SEQUENCE [LARGE SCALE GENOMIC DNA]</scope>
    <source>
        <strain evidence="3">Tokyo 01</strain>
    </source>
</reference>
<dbReference type="PROSITE" id="PS51658">
    <property type="entry name" value="BFN"/>
    <property type="match status" value="1"/>
</dbReference>
<dbReference type="Pfam" id="PF02577">
    <property type="entry name" value="BFN_dom"/>
    <property type="match status" value="1"/>
</dbReference>
<dbReference type="AlphaFoldDB" id="A0A401FXJ2"/>
<comment type="caution">
    <text evidence="2">The sequence shown here is derived from an EMBL/GenBank/DDBJ whole genome shotgun (WGS) entry which is preliminary data.</text>
</comment>
<dbReference type="InterPro" id="IPR036104">
    <property type="entry name" value="BFN_sf"/>
</dbReference>
<name>A0A401FXJ2_9BACT</name>
<dbReference type="RefSeq" id="WP_124328959.1">
    <property type="nucleotide sequence ID" value="NZ_BEXT01000001.1"/>
</dbReference>
<evidence type="ECO:0000259" key="1">
    <source>
        <dbReference type="PROSITE" id="PS51658"/>
    </source>
</evidence>
<proteinExistence type="predicted"/>
<dbReference type="OrthoDB" id="9788698at2"/>
<dbReference type="Gene3D" id="3.10.690.10">
    <property type="entry name" value="Bifunctional nuclease domain"/>
    <property type="match status" value="1"/>
</dbReference>
<dbReference type="SUPFAM" id="SSF103256">
    <property type="entry name" value="Hypothetical protein TM0160"/>
    <property type="match status" value="1"/>
</dbReference>
<sequence>MLHRVSIAGLTMDPTSNTPIIILKSEEDDRAIPIWIGLLEATAIASALQNIKFDRPMTHDLFKNFTEIMNVTVEKIEVCDLKENTFYARIYFNGEGGDFDMDARPSDAIAIALRFDAPIFVDEKVIENSAPEAGQAEAVDTSEEGKKWAEYLEKLSPDDFGKV</sequence>
<feature type="domain" description="BFN" evidence="1">
    <location>
        <begin position="2"/>
        <end position="133"/>
    </location>
</feature>
<reference evidence="3" key="2">
    <citation type="submission" date="2019-01" db="EMBL/GenBank/DDBJ databases">
        <title>Genome sequence of Desulfonema ishimotonii strain Tokyo 01.</title>
        <authorList>
            <person name="Fukui M."/>
        </authorList>
    </citation>
    <scope>NUCLEOTIDE SEQUENCE [LARGE SCALE GENOMIC DNA]</scope>
    <source>
        <strain evidence="3">Tokyo 01</strain>
    </source>
</reference>
<evidence type="ECO:0000313" key="3">
    <source>
        <dbReference type="Proteomes" id="UP000288096"/>
    </source>
</evidence>
<dbReference type="PANTHER" id="PTHR15160:SF1">
    <property type="entry name" value="VON HIPPEL-LINDAU DISEASE TUMOR SUPPRESSOR"/>
    <property type="match status" value="1"/>
</dbReference>
<protein>
    <recommendedName>
        <fullName evidence="1">BFN domain-containing protein</fullName>
    </recommendedName>
</protein>
<accession>A0A401FXJ2</accession>
<dbReference type="Proteomes" id="UP000288096">
    <property type="component" value="Unassembled WGS sequence"/>
</dbReference>